<keyword evidence="3" id="KW-1185">Reference proteome</keyword>
<dbReference type="InterPro" id="IPR013154">
    <property type="entry name" value="ADH-like_N"/>
</dbReference>
<dbReference type="EMBL" id="JAVRRA010027774">
    <property type="protein sequence ID" value="KAK5053034.1"/>
    <property type="molecule type" value="Genomic_DNA"/>
</dbReference>
<accession>A0ABR0J008</accession>
<name>A0ABR0J008_9PEZI</name>
<dbReference type="SUPFAM" id="SSF50129">
    <property type="entry name" value="GroES-like"/>
    <property type="match status" value="1"/>
</dbReference>
<comment type="caution">
    <text evidence="2">The sequence shown here is derived from an EMBL/GenBank/DDBJ whole genome shotgun (WGS) entry which is preliminary data.</text>
</comment>
<proteinExistence type="predicted"/>
<dbReference type="PANTHER" id="PTHR45033:SF1">
    <property type="entry name" value="OXIDOREDUCTASE (EUROFUNG)"/>
    <property type="match status" value="1"/>
</dbReference>
<evidence type="ECO:0000313" key="2">
    <source>
        <dbReference type="EMBL" id="KAK5053034.1"/>
    </source>
</evidence>
<dbReference type="InterPro" id="IPR011032">
    <property type="entry name" value="GroES-like_sf"/>
</dbReference>
<dbReference type="Gene3D" id="3.90.180.10">
    <property type="entry name" value="Medium-chain alcohol dehydrogenases, catalytic domain"/>
    <property type="match status" value="1"/>
</dbReference>
<reference evidence="2 3" key="1">
    <citation type="submission" date="2023-08" db="EMBL/GenBank/DDBJ databases">
        <title>Black Yeasts Isolated from many extreme environments.</title>
        <authorList>
            <person name="Coleine C."/>
            <person name="Stajich J.E."/>
            <person name="Selbmann L."/>
        </authorList>
    </citation>
    <scope>NUCLEOTIDE SEQUENCE [LARGE SCALE GENOMIC DNA]</scope>
    <source>
        <strain evidence="2 3">CCFEE 536</strain>
    </source>
</reference>
<gene>
    <name evidence="2" type="ORF">LTR16_010764</name>
</gene>
<evidence type="ECO:0000259" key="1">
    <source>
        <dbReference type="Pfam" id="PF08240"/>
    </source>
</evidence>
<feature type="domain" description="Alcohol dehydrogenase-like N-terminal" evidence="1">
    <location>
        <begin position="12"/>
        <end position="88"/>
    </location>
</feature>
<dbReference type="InterPro" id="IPR052711">
    <property type="entry name" value="Zinc_ADH-like"/>
</dbReference>
<sequence length="132" mass="14354">MGFYNHHESVNKSLHVVPCSDMCGTVVRLGSSVRSSWQVGDRVLSTFNQTHLTGQITAKKMVSGLCLPLPGVLTQYRVFPAYGLVKAPVYLTDKEACTLPIAAVTAWMSVNGMRPLGQNGGKARRCWCKGLV</sequence>
<dbReference type="Proteomes" id="UP001357485">
    <property type="component" value="Unassembled WGS sequence"/>
</dbReference>
<feature type="non-terminal residue" evidence="2">
    <location>
        <position position="132"/>
    </location>
</feature>
<dbReference type="PANTHER" id="PTHR45033">
    <property type="match status" value="1"/>
</dbReference>
<evidence type="ECO:0000313" key="3">
    <source>
        <dbReference type="Proteomes" id="UP001357485"/>
    </source>
</evidence>
<dbReference type="Pfam" id="PF08240">
    <property type="entry name" value="ADH_N"/>
    <property type="match status" value="1"/>
</dbReference>
<organism evidence="2 3">
    <name type="scientific">Cryomyces antarcticus</name>
    <dbReference type="NCBI Taxonomy" id="329879"/>
    <lineage>
        <taxon>Eukaryota</taxon>
        <taxon>Fungi</taxon>
        <taxon>Dikarya</taxon>
        <taxon>Ascomycota</taxon>
        <taxon>Pezizomycotina</taxon>
        <taxon>Dothideomycetes</taxon>
        <taxon>Dothideomycetes incertae sedis</taxon>
        <taxon>Cryomyces</taxon>
    </lineage>
</organism>
<protein>
    <recommendedName>
        <fullName evidence="1">Alcohol dehydrogenase-like N-terminal domain-containing protein</fullName>
    </recommendedName>
</protein>
<dbReference type="Gene3D" id="3.40.50.720">
    <property type="entry name" value="NAD(P)-binding Rossmann-like Domain"/>
    <property type="match status" value="1"/>
</dbReference>